<gene>
    <name evidence="3" type="ORF">PPYR_02532</name>
</gene>
<dbReference type="Pfam" id="PF01395">
    <property type="entry name" value="PBP_GOBP"/>
    <property type="match status" value="1"/>
</dbReference>
<dbReference type="SUPFAM" id="SSF47565">
    <property type="entry name" value="Insect pheromone/odorant-binding proteins"/>
    <property type="match status" value="1"/>
</dbReference>
<dbReference type="InterPro" id="IPR006170">
    <property type="entry name" value="PBP/GOBP"/>
</dbReference>
<dbReference type="PANTHER" id="PTHR11857">
    <property type="entry name" value="ODORANT BINDING PROTEIN-RELATED"/>
    <property type="match status" value="1"/>
</dbReference>
<sequence>MKLLLVVCVCVCFAHSLKLKQETIDKWTEMSHPHVENCVEKSGVDKALADSVYTNLDYPDDQQFKCYMDCMAKKFGVLDSNNKFDQEKISDSTAPLDRKIVDDCVKKAEQSLNTCEVGYVFGTCIILSVAEQQNL</sequence>
<dbReference type="Gene3D" id="1.10.238.20">
    <property type="entry name" value="Pheromone/general odorant binding protein domain"/>
    <property type="match status" value="1"/>
</dbReference>
<dbReference type="GO" id="GO:0007608">
    <property type="term" value="P:sensory perception of smell"/>
    <property type="evidence" value="ECO:0007669"/>
    <property type="project" value="TreeGrafter"/>
</dbReference>
<evidence type="ECO:0000313" key="3">
    <source>
        <dbReference type="EMBL" id="KAB0805562.1"/>
    </source>
</evidence>
<feature type="chain" id="PRO_5024283363" evidence="2">
    <location>
        <begin position="17"/>
        <end position="135"/>
    </location>
</feature>
<feature type="signal peptide" evidence="2">
    <location>
        <begin position="1"/>
        <end position="16"/>
    </location>
</feature>
<dbReference type="SMART" id="SM00708">
    <property type="entry name" value="PhBP"/>
    <property type="match status" value="1"/>
</dbReference>
<dbReference type="EMBL" id="VVIM01000001">
    <property type="protein sequence ID" value="KAB0805562.1"/>
    <property type="molecule type" value="Genomic_DNA"/>
</dbReference>
<reference evidence="3 4" key="1">
    <citation type="journal article" date="2018" name="Elife">
        <title>Firefly genomes illuminate parallel origins of bioluminescence in beetles.</title>
        <authorList>
            <person name="Fallon T.R."/>
            <person name="Lower S.E."/>
            <person name="Chang C.H."/>
            <person name="Bessho-Uehara M."/>
            <person name="Martin G.J."/>
            <person name="Bewick A.J."/>
            <person name="Behringer M."/>
            <person name="Debat H.J."/>
            <person name="Wong I."/>
            <person name="Day J.C."/>
            <person name="Suvorov A."/>
            <person name="Silva C.J."/>
            <person name="Stanger-Hall K.F."/>
            <person name="Hall D.W."/>
            <person name="Schmitz R.J."/>
            <person name="Nelson D.R."/>
            <person name="Lewis S.M."/>
            <person name="Shigenobu S."/>
            <person name="Bybee S.M."/>
            <person name="Larracuente A.M."/>
            <person name="Oba Y."/>
            <person name="Weng J.K."/>
        </authorList>
    </citation>
    <scope>NUCLEOTIDE SEQUENCE [LARGE SCALE GENOMIC DNA]</scope>
    <source>
        <strain evidence="3">1611_PpyrPB1</strain>
        <tissue evidence="3">Whole body</tissue>
    </source>
</reference>
<proteinExistence type="predicted"/>
<dbReference type="FunCoup" id="A0A5N4B7H8">
    <property type="interactions" value="10"/>
</dbReference>
<keyword evidence="4" id="KW-1185">Reference proteome</keyword>
<accession>A0A5N4B7H8</accession>
<organism evidence="3 4">
    <name type="scientific">Photinus pyralis</name>
    <name type="common">Common eastern firefly</name>
    <name type="synonym">Lampyris pyralis</name>
    <dbReference type="NCBI Taxonomy" id="7054"/>
    <lineage>
        <taxon>Eukaryota</taxon>
        <taxon>Metazoa</taxon>
        <taxon>Ecdysozoa</taxon>
        <taxon>Arthropoda</taxon>
        <taxon>Hexapoda</taxon>
        <taxon>Insecta</taxon>
        <taxon>Pterygota</taxon>
        <taxon>Neoptera</taxon>
        <taxon>Endopterygota</taxon>
        <taxon>Coleoptera</taxon>
        <taxon>Polyphaga</taxon>
        <taxon>Elateriformia</taxon>
        <taxon>Elateroidea</taxon>
        <taxon>Lampyridae</taxon>
        <taxon>Lampyrinae</taxon>
        <taxon>Photinus</taxon>
    </lineage>
</organism>
<evidence type="ECO:0000313" key="4">
    <source>
        <dbReference type="Proteomes" id="UP000327044"/>
    </source>
</evidence>
<dbReference type="InParanoid" id="A0A5N4B7H8"/>
<dbReference type="InterPro" id="IPR036728">
    <property type="entry name" value="PBP_GOBP_sf"/>
</dbReference>
<dbReference type="OrthoDB" id="6601693at2759"/>
<keyword evidence="1 2" id="KW-0732">Signal</keyword>
<dbReference type="AlphaFoldDB" id="A0A5N4B7H8"/>
<evidence type="ECO:0000256" key="2">
    <source>
        <dbReference type="SAM" id="SignalP"/>
    </source>
</evidence>
<comment type="caution">
    <text evidence="3">The sequence shown here is derived from an EMBL/GenBank/DDBJ whole genome shotgun (WGS) entry which is preliminary data.</text>
</comment>
<dbReference type="GO" id="GO:0005549">
    <property type="term" value="F:odorant binding"/>
    <property type="evidence" value="ECO:0007669"/>
    <property type="project" value="InterPro"/>
</dbReference>
<dbReference type="CDD" id="cd23992">
    <property type="entry name" value="PBP_GOBP"/>
    <property type="match status" value="1"/>
</dbReference>
<dbReference type="GO" id="GO:0005615">
    <property type="term" value="C:extracellular space"/>
    <property type="evidence" value="ECO:0007669"/>
    <property type="project" value="TreeGrafter"/>
</dbReference>
<name>A0A5N4B7H8_PHOPY</name>
<protein>
    <submittedName>
        <fullName evidence="3">Uncharacterized protein</fullName>
    </submittedName>
</protein>
<dbReference type="Proteomes" id="UP000327044">
    <property type="component" value="Unassembled WGS sequence"/>
</dbReference>
<evidence type="ECO:0000256" key="1">
    <source>
        <dbReference type="ARBA" id="ARBA00022729"/>
    </source>
</evidence>